<evidence type="ECO:0000313" key="3">
    <source>
        <dbReference type="Proteomes" id="UP001147752"/>
    </source>
</evidence>
<reference evidence="2" key="2">
    <citation type="journal article" date="2023" name="IMA Fungus">
        <title>Comparative genomic study of the Penicillium genus elucidates a diverse pangenome and 15 lateral gene transfer events.</title>
        <authorList>
            <person name="Petersen C."/>
            <person name="Sorensen T."/>
            <person name="Nielsen M.R."/>
            <person name="Sondergaard T.E."/>
            <person name="Sorensen J.L."/>
            <person name="Fitzpatrick D.A."/>
            <person name="Frisvad J.C."/>
            <person name="Nielsen K.L."/>
        </authorList>
    </citation>
    <scope>NUCLEOTIDE SEQUENCE</scope>
    <source>
        <strain evidence="2">IBT 3081</strain>
    </source>
</reference>
<organism evidence="2 3">
    <name type="scientific">Penicillium concentricum</name>
    <dbReference type="NCBI Taxonomy" id="293559"/>
    <lineage>
        <taxon>Eukaryota</taxon>
        <taxon>Fungi</taxon>
        <taxon>Dikarya</taxon>
        <taxon>Ascomycota</taxon>
        <taxon>Pezizomycotina</taxon>
        <taxon>Eurotiomycetes</taxon>
        <taxon>Eurotiomycetidae</taxon>
        <taxon>Eurotiales</taxon>
        <taxon>Aspergillaceae</taxon>
        <taxon>Penicillium</taxon>
    </lineage>
</organism>
<sequence length="272" mass="30044">MLSYIECLFTTLRPITKAYAMIRLVSPIPPIPSLPVPTLRSQCLYENCFTISIGEPQGLIHLRNTHSLRGPTSKLNKHLIAYHYQGLQKNRFFFATQGPHPQGSQPQASQGSQPQASQDPQPQASQDPEPQASQAPERQASQAPESQAATTVLAQLRAYHTSQQPASQPRTLGPTSRHEVTTFQRLTGYIDLIGNRDLSKIGGLFNLSIPDAQLPPDDLRKFLLLTICSLFKASNALISQTSRSALVKLMQFSSEREGIRPFRSYPMGVVAV</sequence>
<name>A0A9W9S3X1_9EURO</name>
<feature type="compositionally biased region" description="Low complexity" evidence="1">
    <location>
        <begin position="101"/>
        <end position="137"/>
    </location>
</feature>
<dbReference type="RefSeq" id="XP_056577527.1">
    <property type="nucleotide sequence ID" value="XM_056721277.1"/>
</dbReference>
<accession>A0A9W9S3X1</accession>
<feature type="compositionally biased region" description="Polar residues" evidence="1">
    <location>
        <begin position="139"/>
        <end position="149"/>
    </location>
</feature>
<evidence type="ECO:0000256" key="1">
    <source>
        <dbReference type="SAM" id="MobiDB-lite"/>
    </source>
</evidence>
<keyword evidence="3" id="KW-1185">Reference proteome</keyword>
<dbReference type="Proteomes" id="UP001147752">
    <property type="component" value="Unassembled WGS sequence"/>
</dbReference>
<reference evidence="2" key="1">
    <citation type="submission" date="2022-12" db="EMBL/GenBank/DDBJ databases">
        <authorList>
            <person name="Petersen C."/>
        </authorList>
    </citation>
    <scope>NUCLEOTIDE SEQUENCE</scope>
    <source>
        <strain evidence="2">IBT 3081</strain>
    </source>
</reference>
<evidence type="ECO:0000313" key="2">
    <source>
        <dbReference type="EMBL" id="KAJ5371541.1"/>
    </source>
</evidence>
<protein>
    <submittedName>
        <fullName evidence="2">Uncharacterized protein</fullName>
    </submittedName>
</protein>
<proteinExistence type="predicted"/>
<dbReference type="AlphaFoldDB" id="A0A9W9S3X1"/>
<gene>
    <name evidence="2" type="ORF">N7517_003547</name>
</gene>
<comment type="caution">
    <text evidence="2">The sequence shown here is derived from an EMBL/GenBank/DDBJ whole genome shotgun (WGS) entry which is preliminary data.</text>
</comment>
<feature type="region of interest" description="Disordered" evidence="1">
    <location>
        <begin position="95"/>
        <end position="149"/>
    </location>
</feature>
<dbReference type="EMBL" id="JAPZBT010000002">
    <property type="protein sequence ID" value="KAJ5371541.1"/>
    <property type="molecule type" value="Genomic_DNA"/>
</dbReference>
<dbReference type="GeneID" id="81460460"/>